<evidence type="ECO:0000313" key="3">
    <source>
        <dbReference type="Proteomes" id="UP000827092"/>
    </source>
</evidence>
<evidence type="ECO:0000256" key="1">
    <source>
        <dbReference type="SAM" id="MobiDB-lite"/>
    </source>
</evidence>
<organism evidence="2 3">
    <name type="scientific">Oedothorax gibbosus</name>
    <dbReference type="NCBI Taxonomy" id="931172"/>
    <lineage>
        <taxon>Eukaryota</taxon>
        <taxon>Metazoa</taxon>
        <taxon>Ecdysozoa</taxon>
        <taxon>Arthropoda</taxon>
        <taxon>Chelicerata</taxon>
        <taxon>Arachnida</taxon>
        <taxon>Araneae</taxon>
        <taxon>Araneomorphae</taxon>
        <taxon>Entelegynae</taxon>
        <taxon>Araneoidea</taxon>
        <taxon>Linyphiidae</taxon>
        <taxon>Erigoninae</taxon>
        <taxon>Oedothorax</taxon>
    </lineage>
</organism>
<reference evidence="2 3" key="1">
    <citation type="journal article" date="2022" name="Nat. Ecol. Evol.">
        <title>A masculinizing supergene underlies an exaggerated male reproductive morph in a spider.</title>
        <authorList>
            <person name="Hendrickx F."/>
            <person name="De Corte Z."/>
            <person name="Sonet G."/>
            <person name="Van Belleghem S.M."/>
            <person name="Kostlbacher S."/>
            <person name="Vangestel C."/>
        </authorList>
    </citation>
    <scope>NUCLEOTIDE SEQUENCE [LARGE SCALE GENOMIC DNA]</scope>
    <source>
        <strain evidence="2">W744_W776</strain>
    </source>
</reference>
<name>A0AAV6VLF2_9ARAC</name>
<proteinExistence type="predicted"/>
<protein>
    <submittedName>
        <fullName evidence="2">Uncharacterized protein</fullName>
    </submittedName>
</protein>
<comment type="caution">
    <text evidence="2">The sequence shown here is derived from an EMBL/GenBank/DDBJ whole genome shotgun (WGS) entry which is preliminary data.</text>
</comment>
<dbReference type="Proteomes" id="UP000827092">
    <property type="component" value="Unassembled WGS sequence"/>
</dbReference>
<evidence type="ECO:0000313" key="2">
    <source>
        <dbReference type="EMBL" id="KAG8196727.1"/>
    </source>
</evidence>
<dbReference type="AlphaFoldDB" id="A0AAV6VLF2"/>
<dbReference type="EMBL" id="JAFNEN010000064">
    <property type="protein sequence ID" value="KAG8196727.1"/>
    <property type="molecule type" value="Genomic_DNA"/>
</dbReference>
<gene>
    <name evidence="2" type="ORF">JTE90_014463</name>
</gene>
<sequence>MLPPQKLKSCQTGRCTPLIGNSGPDERARPRDLLAGVHPRDLWLAGYSWWGRQGPGREPLVLFHTMPEWHDLGNNEKMRTMVLRA</sequence>
<keyword evidence="3" id="KW-1185">Reference proteome</keyword>
<accession>A0AAV6VLF2</accession>
<feature type="region of interest" description="Disordered" evidence="1">
    <location>
        <begin position="1"/>
        <end position="27"/>
    </location>
</feature>